<name>A0A2I2F0B9_ASPCN</name>
<organism evidence="1 2">
    <name type="scientific">Aspergillus candidus</name>
    <dbReference type="NCBI Taxonomy" id="41067"/>
    <lineage>
        <taxon>Eukaryota</taxon>
        <taxon>Fungi</taxon>
        <taxon>Dikarya</taxon>
        <taxon>Ascomycota</taxon>
        <taxon>Pezizomycotina</taxon>
        <taxon>Eurotiomycetes</taxon>
        <taxon>Eurotiomycetidae</taxon>
        <taxon>Eurotiales</taxon>
        <taxon>Aspergillaceae</taxon>
        <taxon>Aspergillus</taxon>
        <taxon>Aspergillus subgen. Circumdati</taxon>
    </lineage>
</organism>
<dbReference type="EMBL" id="KZ559187">
    <property type="protein sequence ID" value="PLB34072.1"/>
    <property type="molecule type" value="Genomic_DNA"/>
</dbReference>
<dbReference type="AlphaFoldDB" id="A0A2I2F0B9"/>
<keyword evidence="2" id="KW-1185">Reference proteome</keyword>
<dbReference type="GeneID" id="36521431"/>
<accession>A0A2I2F0B9</accession>
<evidence type="ECO:0000313" key="1">
    <source>
        <dbReference type="EMBL" id="PLB34072.1"/>
    </source>
</evidence>
<evidence type="ECO:0000313" key="2">
    <source>
        <dbReference type="Proteomes" id="UP000234585"/>
    </source>
</evidence>
<dbReference type="RefSeq" id="XP_024668084.1">
    <property type="nucleotide sequence ID" value="XM_024814271.1"/>
</dbReference>
<sequence>MVVGKNRHEPCLSTFPSSCACNLTSVICRDVTSPVLRTPSVCKINRAPDYHLLPPSLPIGGNEVIDMRPPDW</sequence>
<gene>
    <name evidence="1" type="ORF">BDW47DRAFT_112929</name>
</gene>
<dbReference type="Proteomes" id="UP000234585">
    <property type="component" value="Unassembled WGS sequence"/>
</dbReference>
<protein>
    <submittedName>
        <fullName evidence="1">Uncharacterized protein</fullName>
    </submittedName>
</protein>
<dbReference type="PROSITE" id="PS51257">
    <property type="entry name" value="PROKAR_LIPOPROTEIN"/>
    <property type="match status" value="1"/>
</dbReference>
<proteinExistence type="predicted"/>
<reference evidence="1 2" key="1">
    <citation type="submission" date="2017-12" db="EMBL/GenBank/DDBJ databases">
        <authorList>
            <consortium name="DOE Joint Genome Institute"/>
            <person name="Haridas S."/>
            <person name="Kjaerbolling I."/>
            <person name="Vesth T.C."/>
            <person name="Frisvad J.C."/>
            <person name="Nybo J.L."/>
            <person name="Theobald S."/>
            <person name="Kuo A."/>
            <person name="Bowyer P."/>
            <person name="Matsuda Y."/>
            <person name="Mondo S."/>
            <person name="Lyhne E.K."/>
            <person name="Kogle M.E."/>
            <person name="Clum A."/>
            <person name="Lipzen A."/>
            <person name="Salamov A."/>
            <person name="Ngan C.Y."/>
            <person name="Daum C."/>
            <person name="Chiniquy J."/>
            <person name="Barry K."/>
            <person name="LaButti K."/>
            <person name="Simmons B.A."/>
            <person name="Magnuson J.K."/>
            <person name="Mortensen U.H."/>
            <person name="Larsen T.O."/>
            <person name="Grigoriev I.V."/>
            <person name="Baker S.E."/>
            <person name="Andersen M.R."/>
            <person name="Nordberg H.P."/>
            <person name="Cantor M.N."/>
            <person name="Hua S.X."/>
        </authorList>
    </citation>
    <scope>NUCLEOTIDE SEQUENCE [LARGE SCALE GENOMIC DNA]</scope>
    <source>
        <strain evidence="1 2">CBS 102.13</strain>
    </source>
</reference>